<comment type="caution">
    <text evidence="1">The sequence shown here is derived from an EMBL/GenBank/DDBJ whole genome shotgun (WGS) entry which is preliminary data.</text>
</comment>
<organism evidence="1 2">
    <name type="scientific">Trifolium pratense</name>
    <name type="common">Red clover</name>
    <dbReference type="NCBI Taxonomy" id="57577"/>
    <lineage>
        <taxon>Eukaryota</taxon>
        <taxon>Viridiplantae</taxon>
        <taxon>Streptophyta</taxon>
        <taxon>Embryophyta</taxon>
        <taxon>Tracheophyta</taxon>
        <taxon>Spermatophyta</taxon>
        <taxon>Magnoliopsida</taxon>
        <taxon>eudicotyledons</taxon>
        <taxon>Gunneridae</taxon>
        <taxon>Pentapetalae</taxon>
        <taxon>rosids</taxon>
        <taxon>fabids</taxon>
        <taxon>Fabales</taxon>
        <taxon>Fabaceae</taxon>
        <taxon>Papilionoideae</taxon>
        <taxon>50 kb inversion clade</taxon>
        <taxon>NPAAA clade</taxon>
        <taxon>Hologalegina</taxon>
        <taxon>IRL clade</taxon>
        <taxon>Trifolieae</taxon>
        <taxon>Trifolium</taxon>
    </lineage>
</organism>
<dbReference type="AlphaFoldDB" id="A0A2K3KXE0"/>
<gene>
    <name evidence="1" type="ORF">L195_g057914</name>
</gene>
<sequence length="95" mass="10951">FFDVKPEYETQRGISDGCQIISAYHEPPKVTNFQVFKLDTNKDPIQWQNVQLEDRVAFVSNLNSVLGMFCSTDSSFEYFPAETSKHDDDVPDWPV</sequence>
<feature type="non-terminal residue" evidence="1">
    <location>
        <position position="1"/>
    </location>
</feature>
<feature type="non-terminal residue" evidence="1">
    <location>
        <position position="95"/>
    </location>
</feature>
<name>A0A2K3KXE0_TRIPR</name>
<protein>
    <submittedName>
        <fullName evidence="1">F-box protein</fullName>
    </submittedName>
</protein>
<dbReference type="Proteomes" id="UP000236291">
    <property type="component" value="Unassembled WGS sequence"/>
</dbReference>
<dbReference type="EMBL" id="ASHM01117393">
    <property type="protein sequence ID" value="PNX70958.1"/>
    <property type="molecule type" value="Genomic_DNA"/>
</dbReference>
<proteinExistence type="predicted"/>
<accession>A0A2K3KXE0</accession>
<evidence type="ECO:0000313" key="1">
    <source>
        <dbReference type="EMBL" id="PNX70958.1"/>
    </source>
</evidence>
<reference evidence="1 2" key="1">
    <citation type="journal article" date="2014" name="Am. J. Bot.">
        <title>Genome assembly and annotation for red clover (Trifolium pratense; Fabaceae).</title>
        <authorList>
            <person name="Istvanek J."/>
            <person name="Jaros M."/>
            <person name="Krenek A."/>
            <person name="Repkova J."/>
        </authorList>
    </citation>
    <scope>NUCLEOTIDE SEQUENCE [LARGE SCALE GENOMIC DNA]</scope>
    <source>
        <strain evidence="2">cv. Tatra</strain>
        <tissue evidence="1">Young leaves</tissue>
    </source>
</reference>
<reference evidence="1 2" key="2">
    <citation type="journal article" date="2017" name="Front. Plant Sci.">
        <title>Gene Classification and Mining of Molecular Markers Useful in Red Clover (Trifolium pratense) Breeding.</title>
        <authorList>
            <person name="Istvanek J."/>
            <person name="Dluhosova J."/>
            <person name="Dluhos P."/>
            <person name="Patkova L."/>
            <person name="Nedelnik J."/>
            <person name="Repkova J."/>
        </authorList>
    </citation>
    <scope>NUCLEOTIDE SEQUENCE [LARGE SCALE GENOMIC DNA]</scope>
    <source>
        <strain evidence="2">cv. Tatra</strain>
        <tissue evidence="1">Young leaves</tissue>
    </source>
</reference>
<evidence type="ECO:0000313" key="2">
    <source>
        <dbReference type="Proteomes" id="UP000236291"/>
    </source>
</evidence>